<feature type="signal peptide" evidence="2">
    <location>
        <begin position="1"/>
        <end position="15"/>
    </location>
</feature>
<dbReference type="InterPro" id="IPR031986">
    <property type="entry name" value="GD_N"/>
</dbReference>
<proteinExistence type="predicted"/>
<keyword evidence="2" id="KW-0732">Signal</keyword>
<sequence length="452" mass="51106">MLFLFLLFVLRIVESQKTSPCPSTFSYREKSETSSIPRDVWAGEITLRTVEDLAGVFINVILDKPSESLGSFFGEVTTSDNREYVITNTKYNLEAGPAVIVEIFVKYDTNEEVPGVKIIRLNGKTICSTKVHEVYLRPTLPTLHISQSKNSSSRPGDVYEEPPRHEDENRPQPSHRPGEGLSLQRPSGGPRPIEGVYSYGTQPSAFIISHAPSHRPSSHSDDREHTTERHTTSRITTERYNNDNEYNSDRRTTGVHSSYDQGYSTESHTSSRRTTERNNGDNEYSNIRTTERYNSNESNGYQPSRDERTTERNNPRTTRRTTTKTPNHSIGSGDFKTELATKNRNCEIGDFPWNKPHSELGTFGGAKHTTLLKPQMTAIVIFSLEILAITDQPRTDPDQHNNRLVPILVVRWLLDRLRLFPVDKAQFQVSGLGTQLSTTPRVSNWSTPAEVP</sequence>
<dbReference type="EMBL" id="CAACVG010006856">
    <property type="protein sequence ID" value="VEN42171.1"/>
    <property type="molecule type" value="Genomic_DNA"/>
</dbReference>
<dbReference type="OrthoDB" id="6147874at2759"/>
<dbReference type="AlphaFoldDB" id="A0A653C2U7"/>
<keyword evidence="5" id="KW-1185">Reference proteome</keyword>
<dbReference type="Pfam" id="PF16030">
    <property type="entry name" value="GD_N"/>
    <property type="match status" value="1"/>
</dbReference>
<feature type="compositionally biased region" description="Polar residues" evidence="1">
    <location>
        <begin position="145"/>
        <end position="154"/>
    </location>
</feature>
<accession>A0A653C2U7</accession>
<name>A0A653C2U7_CALMS</name>
<evidence type="ECO:0000256" key="2">
    <source>
        <dbReference type="SAM" id="SignalP"/>
    </source>
</evidence>
<evidence type="ECO:0000256" key="1">
    <source>
        <dbReference type="SAM" id="MobiDB-lite"/>
    </source>
</evidence>
<dbReference type="Proteomes" id="UP000410492">
    <property type="component" value="Unassembled WGS sequence"/>
</dbReference>
<feature type="chain" id="PRO_5024930632" description="Serine protease gd N-terminal domain-containing protein" evidence="2">
    <location>
        <begin position="16"/>
        <end position="452"/>
    </location>
</feature>
<evidence type="ECO:0000259" key="3">
    <source>
        <dbReference type="Pfam" id="PF16030"/>
    </source>
</evidence>
<feature type="compositionally biased region" description="Polar residues" evidence="1">
    <location>
        <begin position="254"/>
        <end position="263"/>
    </location>
</feature>
<gene>
    <name evidence="4" type="ORF">CALMAC_LOCUS5754</name>
</gene>
<feature type="region of interest" description="Disordered" evidence="1">
    <location>
        <begin position="145"/>
        <end position="335"/>
    </location>
</feature>
<evidence type="ECO:0000313" key="4">
    <source>
        <dbReference type="EMBL" id="VEN42171.1"/>
    </source>
</evidence>
<feature type="domain" description="Serine protease gd N-terminal" evidence="3">
    <location>
        <begin position="19"/>
        <end position="130"/>
    </location>
</feature>
<feature type="compositionally biased region" description="Basic and acidic residues" evidence="1">
    <location>
        <begin position="218"/>
        <end position="252"/>
    </location>
</feature>
<feature type="compositionally biased region" description="Basic and acidic residues" evidence="1">
    <location>
        <begin position="161"/>
        <end position="170"/>
    </location>
</feature>
<protein>
    <recommendedName>
        <fullName evidence="3">Serine protease gd N-terminal domain-containing protein</fullName>
    </recommendedName>
</protein>
<feature type="compositionally biased region" description="Basic and acidic residues" evidence="1">
    <location>
        <begin position="304"/>
        <end position="314"/>
    </location>
</feature>
<evidence type="ECO:0000313" key="5">
    <source>
        <dbReference type="Proteomes" id="UP000410492"/>
    </source>
</evidence>
<reference evidence="4 5" key="1">
    <citation type="submission" date="2019-01" db="EMBL/GenBank/DDBJ databases">
        <authorList>
            <person name="Sayadi A."/>
        </authorList>
    </citation>
    <scope>NUCLEOTIDE SEQUENCE [LARGE SCALE GENOMIC DNA]</scope>
</reference>
<feature type="compositionally biased region" description="Polar residues" evidence="1">
    <location>
        <begin position="281"/>
        <end position="302"/>
    </location>
</feature>
<organism evidence="4 5">
    <name type="scientific">Callosobruchus maculatus</name>
    <name type="common">Southern cowpea weevil</name>
    <name type="synonym">Pulse bruchid</name>
    <dbReference type="NCBI Taxonomy" id="64391"/>
    <lineage>
        <taxon>Eukaryota</taxon>
        <taxon>Metazoa</taxon>
        <taxon>Ecdysozoa</taxon>
        <taxon>Arthropoda</taxon>
        <taxon>Hexapoda</taxon>
        <taxon>Insecta</taxon>
        <taxon>Pterygota</taxon>
        <taxon>Neoptera</taxon>
        <taxon>Endopterygota</taxon>
        <taxon>Coleoptera</taxon>
        <taxon>Polyphaga</taxon>
        <taxon>Cucujiformia</taxon>
        <taxon>Chrysomeloidea</taxon>
        <taxon>Chrysomelidae</taxon>
        <taxon>Bruchinae</taxon>
        <taxon>Bruchini</taxon>
        <taxon>Callosobruchus</taxon>
    </lineage>
</organism>